<evidence type="ECO:0000259" key="4">
    <source>
        <dbReference type="Pfam" id="PF13472"/>
    </source>
</evidence>
<dbReference type="Proteomes" id="UP000539957">
    <property type="component" value="Unassembled WGS sequence"/>
</dbReference>
<comment type="similarity">
    <text evidence="1">Belongs to the 'GDSL' lipolytic enzyme family.</text>
</comment>
<accession>A0A7W7N2Y6</accession>
<sequence length="283" mass="29416">MLAALTAALTLAAAQTTTVEAAAVQPIRASKIVLVGDSTTAVIGGWGPSFCAYHVTSFAACVNLARGGRSSGSYIAEGSWNLALAEMATPGFSETYVLIQFGHNDQPGKPGRSTDLATGFPANLKRYVTETRARGATPILLTPLTRRQFIDGRLQNDLEPWAEAVRGVARETNTPLVDLNRASAETVQALGPVLSARFAQAAPSPEVAAALLTGTTIAANTGVPAAPGAPAVAPNNAAVEPLGQARVAFDYTHLGREGADFFSALVTRDLIEVAPAMRRLLIP</sequence>
<dbReference type="CDD" id="cd01821">
    <property type="entry name" value="Rhamnogalacturan_acetylesterase_like"/>
    <property type="match status" value="1"/>
</dbReference>
<evidence type="ECO:0000313" key="5">
    <source>
        <dbReference type="EMBL" id="MBB4797825.1"/>
    </source>
</evidence>
<feature type="chain" id="PRO_5030509402" evidence="3">
    <location>
        <begin position="22"/>
        <end position="283"/>
    </location>
</feature>
<dbReference type="Gene3D" id="3.40.50.1110">
    <property type="entry name" value="SGNH hydrolase"/>
    <property type="match status" value="1"/>
</dbReference>
<reference evidence="5 6" key="1">
    <citation type="submission" date="2020-08" db="EMBL/GenBank/DDBJ databases">
        <title>Functional genomics of gut bacteria from endangered species of beetles.</title>
        <authorList>
            <person name="Carlos-Shanley C."/>
        </authorList>
    </citation>
    <scope>NUCLEOTIDE SEQUENCE [LARGE SCALE GENOMIC DNA]</scope>
    <source>
        <strain evidence="5 6">S00123</strain>
    </source>
</reference>
<dbReference type="InterPro" id="IPR037459">
    <property type="entry name" value="RhgT-like"/>
</dbReference>
<evidence type="ECO:0000313" key="6">
    <source>
        <dbReference type="Proteomes" id="UP000539957"/>
    </source>
</evidence>
<dbReference type="InterPro" id="IPR036514">
    <property type="entry name" value="SGNH_hydro_sf"/>
</dbReference>
<evidence type="ECO:0000256" key="2">
    <source>
        <dbReference type="ARBA" id="ARBA00022801"/>
    </source>
</evidence>
<dbReference type="EMBL" id="JACHKY010000002">
    <property type="protein sequence ID" value="MBB4797825.1"/>
    <property type="molecule type" value="Genomic_DNA"/>
</dbReference>
<feature type="signal peptide" evidence="3">
    <location>
        <begin position="1"/>
        <end position="21"/>
    </location>
</feature>
<gene>
    <name evidence="5" type="ORF">HNP32_001549</name>
</gene>
<dbReference type="GO" id="GO:0016788">
    <property type="term" value="F:hydrolase activity, acting on ester bonds"/>
    <property type="evidence" value="ECO:0007669"/>
    <property type="project" value="UniProtKB-ARBA"/>
</dbReference>
<dbReference type="SUPFAM" id="SSF52266">
    <property type="entry name" value="SGNH hydrolase"/>
    <property type="match status" value="1"/>
</dbReference>
<name>A0A7W7N2Y6_9CAUL</name>
<organism evidence="5 6">
    <name type="scientific">Brevundimonas bullata</name>
    <dbReference type="NCBI Taxonomy" id="13160"/>
    <lineage>
        <taxon>Bacteria</taxon>
        <taxon>Pseudomonadati</taxon>
        <taxon>Pseudomonadota</taxon>
        <taxon>Alphaproteobacteria</taxon>
        <taxon>Caulobacterales</taxon>
        <taxon>Caulobacteraceae</taxon>
        <taxon>Brevundimonas</taxon>
    </lineage>
</organism>
<comment type="caution">
    <text evidence="5">The sequence shown here is derived from an EMBL/GenBank/DDBJ whole genome shotgun (WGS) entry which is preliminary data.</text>
</comment>
<protein>
    <submittedName>
        <fullName evidence="5">Lysophospholipase L1-like esterase</fullName>
    </submittedName>
</protein>
<dbReference type="Pfam" id="PF13472">
    <property type="entry name" value="Lipase_GDSL_2"/>
    <property type="match status" value="1"/>
</dbReference>
<dbReference type="PANTHER" id="PTHR43695:SF1">
    <property type="entry name" value="RHAMNOGALACTURONAN ACETYLESTERASE"/>
    <property type="match status" value="1"/>
</dbReference>
<dbReference type="PANTHER" id="PTHR43695">
    <property type="entry name" value="PUTATIVE (AFU_ORTHOLOGUE AFUA_2G17250)-RELATED"/>
    <property type="match status" value="1"/>
</dbReference>
<dbReference type="RefSeq" id="WP_184268695.1">
    <property type="nucleotide sequence ID" value="NZ_JACHKY010000002.1"/>
</dbReference>
<keyword evidence="2" id="KW-0378">Hydrolase</keyword>
<keyword evidence="3" id="KW-0732">Signal</keyword>
<dbReference type="AlphaFoldDB" id="A0A7W7N2Y6"/>
<evidence type="ECO:0000256" key="1">
    <source>
        <dbReference type="ARBA" id="ARBA00008668"/>
    </source>
</evidence>
<feature type="domain" description="SGNH hydrolase-type esterase" evidence="4">
    <location>
        <begin position="35"/>
        <end position="185"/>
    </location>
</feature>
<proteinExistence type="inferred from homology"/>
<evidence type="ECO:0000256" key="3">
    <source>
        <dbReference type="SAM" id="SignalP"/>
    </source>
</evidence>
<dbReference type="InterPro" id="IPR013830">
    <property type="entry name" value="SGNH_hydro"/>
</dbReference>
<keyword evidence="6" id="KW-1185">Reference proteome</keyword>